<evidence type="ECO:0000259" key="2">
    <source>
        <dbReference type="Pfam" id="PF04773"/>
    </source>
</evidence>
<evidence type="ECO:0000313" key="5">
    <source>
        <dbReference type="Proteomes" id="UP000192796"/>
    </source>
</evidence>
<dbReference type="Proteomes" id="UP000192796">
    <property type="component" value="Unassembled WGS sequence"/>
</dbReference>
<dbReference type="PANTHER" id="PTHR30273">
    <property type="entry name" value="PERIPLASMIC SIGNAL SENSOR AND SIGMA FACTOR ACTIVATOR FECR-RELATED"/>
    <property type="match status" value="1"/>
</dbReference>
<gene>
    <name evidence="4" type="ORF">A3860_07680</name>
</gene>
<keyword evidence="1" id="KW-1133">Transmembrane helix</keyword>
<dbReference type="GO" id="GO:0016989">
    <property type="term" value="F:sigma factor antagonist activity"/>
    <property type="evidence" value="ECO:0007669"/>
    <property type="project" value="TreeGrafter"/>
</dbReference>
<feature type="transmembrane region" description="Helical" evidence="1">
    <location>
        <begin position="95"/>
        <end position="114"/>
    </location>
</feature>
<accession>A0A1V9FJ07</accession>
<dbReference type="InterPro" id="IPR032508">
    <property type="entry name" value="FecR_C"/>
</dbReference>
<keyword evidence="5" id="KW-1185">Reference proteome</keyword>
<dbReference type="RefSeq" id="WP_081155343.1">
    <property type="nucleotide sequence ID" value="NZ_LVYD01000102.1"/>
</dbReference>
<feature type="domain" description="FecR protein" evidence="2">
    <location>
        <begin position="190"/>
        <end position="293"/>
    </location>
</feature>
<dbReference type="PANTHER" id="PTHR30273:SF2">
    <property type="entry name" value="PROTEIN FECR"/>
    <property type="match status" value="1"/>
</dbReference>
<name>A0A1V9FJ07_9BACT</name>
<reference evidence="4 5" key="1">
    <citation type="submission" date="2016-03" db="EMBL/GenBank/DDBJ databases">
        <title>Niastella vici sp. nov., isolated from farmland soil.</title>
        <authorList>
            <person name="Chen L."/>
            <person name="Wang D."/>
            <person name="Yang S."/>
            <person name="Wang G."/>
        </authorList>
    </citation>
    <scope>NUCLEOTIDE SEQUENCE [LARGE SCALE GENOMIC DNA]</scope>
    <source>
        <strain evidence="4 5">DJ57</strain>
    </source>
</reference>
<proteinExistence type="predicted"/>
<comment type="caution">
    <text evidence="4">The sequence shown here is derived from an EMBL/GenBank/DDBJ whole genome shotgun (WGS) entry which is preliminary data.</text>
</comment>
<evidence type="ECO:0008006" key="6">
    <source>
        <dbReference type="Google" id="ProtNLM"/>
    </source>
</evidence>
<dbReference type="InterPro" id="IPR006860">
    <property type="entry name" value="FecR"/>
</dbReference>
<dbReference type="Gene3D" id="3.55.50.30">
    <property type="match status" value="1"/>
</dbReference>
<organism evidence="4 5">
    <name type="scientific">Niastella vici</name>
    <dbReference type="NCBI Taxonomy" id="1703345"/>
    <lineage>
        <taxon>Bacteria</taxon>
        <taxon>Pseudomonadati</taxon>
        <taxon>Bacteroidota</taxon>
        <taxon>Chitinophagia</taxon>
        <taxon>Chitinophagales</taxon>
        <taxon>Chitinophagaceae</taxon>
        <taxon>Niastella</taxon>
    </lineage>
</organism>
<evidence type="ECO:0000259" key="3">
    <source>
        <dbReference type="Pfam" id="PF16344"/>
    </source>
</evidence>
<dbReference type="STRING" id="1703345.A3860_07680"/>
<protein>
    <recommendedName>
        <fullName evidence="6">Iron dicitrate transport regulator FecR</fullName>
    </recommendedName>
</protein>
<dbReference type="Pfam" id="PF04773">
    <property type="entry name" value="FecR"/>
    <property type="match status" value="1"/>
</dbReference>
<dbReference type="Gene3D" id="2.60.120.1440">
    <property type="match status" value="1"/>
</dbReference>
<feature type="domain" description="Protein FecR C-terminal" evidence="3">
    <location>
        <begin position="340"/>
        <end position="406"/>
    </location>
</feature>
<evidence type="ECO:0000256" key="1">
    <source>
        <dbReference type="SAM" id="Phobius"/>
    </source>
</evidence>
<dbReference type="Pfam" id="PF16344">
    <property type="entry name" value="FecR_C"/>
    <property type="match status" value="1"/>
</dbReference>
<evidence type="ECO:0000313" key="4">
    <source>
        <dbReference type="EMBL" id="OQP58196.1"/>
    </source>
</evidence>
<keyword evidence="1" id="KW-0472">Membrane</keyword>
<sequence length="408" mass="45294">MTLVVKRIAALIVKQLRNELSVEESIELEQWANENVANRELLQELTDNESLRRELIDYYEAEQSKEAVWKKIDEATPETTPVIPITVQHQKKYRYLAAAVTIGAVLTTVAYFWLQQKPKPATTPIAQTTTNDVLPGGNKAILKLSDGKTIVLDNAQNGLLAQQGAVQIEKQDGQLMYSPSEATAAVSYNTLATPVGGQFQLKLPDGTRVWLNAASSITYPTAFTGNDRRVTIYGEAYFEVARDAAKPFKVGVTTSEGAARNGTEIEVLGTHFNINAYSNEALVKTSLLEGKVKIKSDFFNGKQSAILKPGQQAQVEVEGRLKVKDDADMEEVVAWKNGEFLFQSADIGTMMRQVARWYDIEVSYPEGMPKDKFSGKIGRNVNLSQLLKILEYSEVKFELKGKTLIVHN</sequence>
<dbReference type="OrthoDB" id="1452822at2"/>
<dbReference type="InterPro" id="IPR012373">
    <property type="entry name" value="Ferrdict_sens_TM"/>
</dbReference>
<keyword evidence="1" id="KW-0812">Transmembrane</keyword>
<dbReference type="EMBL" id="LVYD01000102">
    <property type="protein sequence ID" value="OQP58196.1"/>
    <property type="molecule type" value="Genomic_DNA"/>
</dbReference>
<dbReference type="AlphaFoldDB" id="A0A1V9FJ07"/>